<protein>
    <recommendedName>
        <fullName evidence="3">MPN domain-containing protein</fullName>
    </recommendedName>
</protein>
<dbReference type="PANTHER" id="PTHR31728:SF5">
    <property type="entry name" value="OS07G0540200 PROTEIN"/>
    <property type="match status" value="1"/>
</dbReference>
<accession>A0A4P1RVK7</accession>
<organism evidence="1 2">
    <name type="scientific">Lupinus angustifolius</name>
    <name type="common">Narrow-leaved blue lupine</name>
    <dbReference type="NCBI Taxonomy" id="3871"/>
    <lineage>
        <taxon>Eukaryota</taxon>
        <taxon>Viridiplantae</taxon>
        <taxon>Streptophyta</taxon>
        <taxon>Embryophyta</taxon>
        <taxon>Tracheophyta</taxon>
        <taxon>Spermatophyta</taxon>
        <taxon>Magnoliopsida</taxon>
        <taxon>eudicotyledons</taxon>
        <taxon>Gunneridae</taxon>
        <taxon>Pentapetalae</taxon>
        <taxon>rosids</taxon>
        <taxon>fabids</taxon>
        <taxon>Fabales</taxon>
        <taxon>Fabaceae</taxon>
        <taxon>Papilionoideae</taxon>
        <taxon>50 kb inversion clade</taxon>
        <taxon>genistoids sensu lato</taxon>
        <taxon>core genistoids</taxon>
        <taxon>Genisteae</taxon>
        <taxon>Lupinus</taxon>
    </lineage>
</organism>
<dbReference type="AlphaFoldDB" id="A0A4P1RVK7"/>
<name>A0A4P1RVK7_LUPAN</name>
<gene>
    <name evidence="1" type="ORF">TanjilG_06389</name>
</gene>
<reference evidence="1 2" key="1">
    <citation type="journal article" date="2017" name="Plant Biotechnol. J.">
        <title>A comprehensive draft genome sequence for lupin (Lupinus angustifolius), an emerging health food: insights into plant-microbe interactions and legume evolution.</title>
        <authorList>
            <person name="Hane J.K."/>
            <person name="Ming Y."/>
            <person name="Kamphuis L.G."/>
            <person name="Nelson M.N."/>
            <person name="Garg G."/>
            <person name="Atkins C.A."/>
            <person name="Bayer P.E."/>
            <person name="Bravo A."/>
            <person name="Bringans S."/>
            <person name="Cannon S."/>
            <person name="Edwards D."/>
            <person name="Foley R."/>
            <person name="Gao L.L."/>
            <person name="Harrison M.J."/>
            <person name="Huang W."/>
            <person name="Hurgobin B."/>
            <person name="Li S."/>
            <person name="Liu C.W."/>
            <person name="McGrath A."/>
            <person name="Morahan G."/>
            <person name="Murray J."/>
            <person name="Weller J."/>
            <person name="Jian J."/>
            <person name="Singh K.B."/>
        </authorList>
    </citation>
    <scope>NUCLEOTIDE SEQUENCE [LARGE SCALE GENOMIC DNA]</scope>
    <source>
        <strain evidence="2">cv. Tanjil</strain>
        <tissue evidence="1">Whole plant</tissue>
    </source>
</reference>
<dbReference type="Pfam" id="PF21125">
    <property type="entry name" value="MPN_2A_DUB_like"/>
    <property type="match status" value="1"/>
</dbReference>
<dbReference type="PANTHER" id="PTHR31728">
    <property type="entry name" value="ABRAXAS FAMILY MEMBER"/>
    <property type="match status" value="1"/>
</dbReference>
<dbReference type="CDD" id="cd23656">
    <property type="entry name" value="Abraxas_plant"/>
    <property type="match status" value="1"/>
</dbReference>
<dbReference type="InterPro" id="IPR023238">
    <property type="entry name" value="FAM175"/>
</dbReference>
<keyword evidence="2" id="KW-1185">Reference proteome</keyword>
<dbReference type="PRINTS" id="PR02054">
    <property type="entry name" value="FAM175PLANT"/>
</dbReference>
<dbReference type="Gramene" id="OIW19080">
    <property type="protein sequence ID" value="OIW19080"/>
    <property type="gene ID" value="TanjilG_06389"/>
</dbReference>
<evidence type="ECO:0000313" key="1">
    <source>
        <dbReference type="EMBL" id="OIW19080.1"/>
    </source>
</evidence>
<dbReference type="PRINTS" id="PR02051">
    <property type="entry name" value="PROTEINF175"/>
</dbReference>
<proteinExistence type="predicted"/>
<dbReference type="EMBL" id="CM007361">
    <property type="protein sequence ID" value="OIW19080.1"/>
    <property type="molecule type" value="Genomic_DNA"/>
</dbReference>
<evidence type="ECO:0008006" key="3">
    <source>
        <dbReference type="Google" id="ProtNLM"/>
    </source>
</evidence>
<dbReference type="GO" id="GO:0005634">
    <property type="term" value="C:nucleus"/>
    <property type="evidence" value="ECO:0007669"/>
    <property type="project" value="TreeGrafter"/>
</dbReference>
<dbReference type="Proteomes" id="UP000188354">
    <property type="component" value="Chromosome LG01"/>
</dbReference>
<dbReference type="GO" id="GO:0031593">
    <property type="term" value="F:polyubiquitin modification-dependent protein binding"/>
    <property type="evidence" value="ECO:0007669"/>
    <property type="project" value="TreeGrafter"/>
</dbReference>
<dbReference type="InterPro" id="IPR023241">
    <property type="entry name" value="FAM175_plant"/>
</dbReference>
<evidence type="ECO:0000313" key="2">
    <source>
        <dbReference type="Proteomes" id="UP000188354"/>
    </source>
</evidence>
<sequence>MDDSPLQKIAISGPTLASLIQRFSTSPSSIDGLLFGHVTQLTPLNLSDDSADSADSPTLLATVTGFLSSPSSFFDSSGIVNPSSLRRLLHHHNCSLLGWFSARRKTPLRPSMREFSVTASLSSLSQFSSSIKNATKPSNFDPCVFLLFASPSVDHNTHIHTHEYRAYQFRGTGNSFEAKSIQVINIGPAFRGHYGSFSPNSMFPALDCEVGGSPMKEDEERLSRMKQVAKDKKELDDYAEGFEIGKLSKLMGSEATSYTAGLEDLYEKMLVKIQNLTRDVENSSVKVLELVYCIFRHGGIGIMYEDVSVESGMWLMALNSVFSQVTSCRLDILLCNCLTHDLSGPLFPQAGNLDVIFVYLLDSLQQFIIGLCRGLFIGPKDCSAWEEY</sequence>